<dbReference type="OrthoDB" id="9806086at2"/>
<proteinExistence type="predicted"/>
<feature type="domain" description="Carboxymuconolactone decarboxylase-like" evidence="1">
    <location>
        <begin position="28"/>
        <end position="105"/>
    </location>
</feature>
<protein>
    <submittedName>
        <fullName evidence="2">Alkylhydroperoxidase AhpD core</fullName>
    </submittedName>
</protein>
<sequence length="118" mass="12843">MAKDPREMLQAFTGGMKEVAKTNGDQVRAFMNLLQEDYKPGALDTKAKELISVAVSAYNRCEYCIVFHVYKALEAGATREEIYDAAMVAVAFGGGPAMAYTSTLLKDSVNTFAPDFGK</sequence>
<evidence type="ECO:0000259" key="1">
    <source>
        <dbReference type="Pfam" id="PF02627"/>
    </source>
</evidence>
<keyword evidence="3" id="KW-1185">Reference proteome</keyword>
<dbReference type="Pfam" id="PF02627">
    <property type="entry name" value="CMD"/>
    <property type="match status" value="1"/>
</dbReference>
<dbReference type="GO" id="GO:0051920">
    <property type="term" value="F:peroxiredoxin activity"/>
    <property type="evidence" value="ECO:0007669"/>
    <property type="project" value="InterPro"/>
</dbReference>
<dbReference type="SUPFAM" id="SSF69118">
    <property type="entry name" value="AhpD-like"/>
    <property type="match status" value="1"/>
</dbReference>
<dbReference type="RefSeq" id="WP_044665821.1">
    <property type="nucleotide sequence ID" value="NZ_CDRZ01000267.1"/>
</dbReference>
<dbReference type="Gene3D" id="1.20.1290.10">
    <property type="entry name" value="AhpD-like"/>
    <property type="match status" value="1"/>
</dbReference>
<dbReference type="InterPro" id="IPR029032">
    <property type="entry name" value="AhpD-like"/>
</dbReference>
<evidence type="ECO:0000313" key="2">
    <source>
        <dbReference type="EMBL" id="CEO89989.1"/>
    </source>
</evidence>
<reference evidence="3" key="1">
    <citation type="submission" date="2015-01" db="EMBL/GenBank/DDBJ databases">
        <authorList>
            <person name="Manzoor Shahid"/>
            <person name="Zubair Saima"/>
        </authorList>
    </citation>
    <scope>NUCLEOTIDE SEQUENCE [LARGE SCALE GENOMIC DNA]</scope>
    <source>
        <strain evidence="3">Sp3</strain>
    </source>
</reference>
<organism evidence="2 3">
    <name type="scientific">Syntrophaceticus schinkii</name>
    <dbReference type="NCBI Taxonomy" id="499207"/>
    <lineage>
        <taxon>Bacteria</taxon>
        <taxon>Bacillati</taxon>
        <taxon>Bacillota</taxon>
        <taxon>Clostridia</taxon>
        <taxon>Thermoanaerobacterales</taxon>
        <taxon>Thermoanaerobacterales Family III. Incertae Sedis</taxon>
        <taxon>Syntrophaceticus</taxon>
    </lineage>
</organism>
<dbReference type="PANTHER" id="PTHR33930:SF2">
    <property type="entry name" value="BLR3452 PROTEIN"/>
    <property type="match status" value="1"/>
</dbReference>
<dbReference type="NCBIfam" id="TIGR00778">
    <property type="entry name" value="ahpD_dom"/>
    <property type="match status" value="1"/>
</dbReference>
<dbReference type="AlphaFoldDB" id="A0A0B7MH78"/>
<dbReference type="InterPro" id="IPR003779">
    <property type="entry name" value="CMD-like"/>
</dbReference>
<name>A0A0B7MH78_9FIRM</name>
<gene>
    <name evidence="2" type="ORF">SSCH_680021</name>
</gene>
<dbReference type="InterPro" id="IPR004675">
    <property type="entry name" value="AhpD_core"/>
</dbReference>
<dbReference type="PANTHER" id="PTHR33930">
    <property type="entry name" value="ALKYL HYDROPEROXIDE REDUCTASE AHPD"/>
    <property type="match status" value="1"/>
</dbReference>
<dbReference type="Proteomes" id="UP000046155">
    <property type="component" value="Unassembled WGS sequence"/>
</dbReference>
<keyword evidence="2" id="KW-0560">Oxidoreductase</keyword>
<accession>A0A0B7MH78</accession>
<keyword evidence="2" id="KW-0575">Peroxidase</keyword>
<dbReference type="EMBL" id="CDRZ01000267">
    <property type="protein sequence ID" value="CEO89989.1"/>
    <property type="molecule type" value="Genomic_DNA"/>
</dbReference>
<evidence type="ECO:0000313" key="3">
    <source>
        <dbReference type="Proteomes" id="UP000046155"/>
    </source>
</evidence>